<organism evidence="1 2">
    <name type="scientific">Hermetia illucens</name>
    <name type="common">Black soldier fly</name>
    <dbReference type="NCBI Taxonomy" id="343691"/>
    <lineage>
        <taxon>Eukaryota</taxon>
        <taxon>Metazoa</taxon>
        <taxon>Ecdysozoa</taxon>
        <taxon>Arthropoda</taxon>
        <taxon>Hexapoda</taxon>
        <taxon>Insecta</taxon>
        <taxon>Pterygota</taxon>
        <taxon>Neoptera</taxon>
        <taxon>Endopterygota</taxon>
        <taxon>Diptera</taxon>
        <taxon>Brachycera</taxon>
        <taxon>Stratiomyomorpha</taxon>
        <taxon>Stratiomyidae</taxon>
        <taxon>Hermetiinae</taxon>
        <taxon>Hermetia</taxon>
    </lineage>
</organism>
<dbReference type="InParanoid" id="A0A7R8UFR4"/>
<keyword evidence="2" id="KW-1185">Reference proteome</keyword>
<evidence type="ECO:0000313" key="2">
    <source>
        <dbReference type="Proteomes" id="UP000594454"/>
    </source>
</evidence>
<dbReference type="EMBL" id="LR899009">
    <property type="protein sequence ID" value="CAD7079744.1"/>
    <property type="molecule type" value="Genomic_DNA"/>
</dbReference>
<accession>A0A7R8UFR4</accession>
<name>A0A7R8UFR4_HERIL</name>
<dbReference type="AlphaFoldDB" id="A0A7R8UFR4"/>
<dbReference type="Proteomes" id="UP000594454">
    <property type="component" value="Chromosome 1"/>
</dbReference>
<gene>
    <name evidence="1" type="ORF">HERILL_LOCUS2944</name>
</gene>
<proteinExistence type="predicted"/>
<evidence type="ECO:0000313" key="1">
    <source>
        <dbReference type="EMBL" id="CAD7079744.1"/>
    </source>
</evidence>
<reference evidence="1 2" key="1">
    <citation type="submission" date="2020-11" db="EMBL/GenBank/DDBJ databases">
        <authorList>
            <person name="Wallbank WR R."/>
            <person name="Pardo Diaz C."/>
            <person name="Kozak K."/>
            <person name="Martin S."/>
            <person name="Jiggins C."/>
            <person name="Moest M."/>
            <person name="Warren A I."/>
            <person name="Generalovic N T."/>
            <person name="Byers J.R.P. K."/>
            <person name="Montejo-Kovacevich G."/>
            <person name="Yen C E."/>
        </authorList>
    </citation>
    <scope>NUCLEOTIDE SEQUENCE [LARGE SCALE GENOMIC DNA]</scope>
</reference>
<protein>
    <submittedName>
        <fullName evidence="1">Uncharacterized protein</fullName>
    </submittedName>
</protein>
<sequence>MKEAKMNHIKDLSMTQWNLGVAADFKYTSSIGAVLQSFNQELIKHSDNLKSQTENSAGSLHLREDDLLPCLLLRFSLSEEASNVTAVAAKCRRRRFFISCFLRRY</sequence>